<comment type="cofactor">
    <cofactor evidence="7">
        <name>a divalent metal cation</name>
        <dbReference type="ChEBI" id="CHEBI:60240"/>
    </cofactor>
    <text evidence="7">Binds 1 divalent metal cation per subunit.</text>
</comment>
<dbReference type="InterPro" id="IPR017861">
    <property type="entry name" value="KAE1/TsaD"/>
</dbReference>
<dbReference type="PANTHER" id="PTHR11735:SF6">
    <property type="entry name" value="TRNA N6-ADENOSINE THREONYLCARBAMOYLTRANSFERASE, MITOCHONDRIAL"/>
    <property type="match status" value="1"/>
</dbReference>
<evidence type="ECO:0000256" key="2">
    <source>
        <dbReference type="ARBA" id="ARBA00022679"/>
    </source>
</evidence>
<dbReference type="RefSeq" id="XP_037198908.1">
    <property type="nucleotide sequence ID" value="XM_037347278.1"/>
</dbReference>
<protein>
    <recommendedName>
        <fullName evidence="1">N(6)-L-threonylcarbamoyladenine synthase</fullName>
        <ecNumber evidence="1">2.3.1.234</ecNumber>
    </recommendedName>
</protein>
<feature type="compositionally biased region" description="Basic and acidic residues" evidence="8">
    <location>
        <begin position="539"/>
        <end position="562"/>
    </location>
</feature>
<dbReference type="PANTHER" id="PTHR11735">
    <property type="entry name" value="TRNA N6-ADENOSINE THREONYLCARBAMOYLTRANSFERASE"/>
    <property type="match status" value="1"/>
</dbReference>
<keyword evidence="5 7" id="KW-0012">Acyltransferase</keyword>
<feature type="transmembrane region" description="Helical" evidence="9">
    <location>
        <begin position="597"/>
        <end position="619"/>
    </location>
</feature>
<keyword evidence="9" id="KW-0812">Transmembrane</keyword>
<name>A0A8H5V7Y3_9HYPO</name>
<organism evidence="11 12">
    <name type="scientific">Fusarium tjaetaba</name>
    <dbReference type="NCBI Taxonomy" id="1567544"/>
    <lineage>
        <taxon>Eukaryota</taxon>
        <taxon>Fungi</taxon>
        <taxon>Dikarya</taxon>
        <taxon>Ascomycota</taxon>
        <taxon>Pezizomycotina</taxon>
        <taxon>Sordariomycetes</taxon>
        <taxon>Hypocreomycetidae</taxon>
        <taxon>Hypocreales</taxon>
        <taxon>Nectriaceae</taxon>
        <taxon>Fusarium</taxon>
        <taxon>Fusarium fujikuroi species complex</taxon>
    </lineage>
</organism>
<evidence type="ECO:0000256" key="9">
    <source>
        <dbReference type="SAM" id="Phobius"/>
    </source>
</evidence>
<feature type="compositionally biased region" description="Polar residues" evidence="8">
    <location>
        <begin position="221"/>
        <end position="234"/>
    </location>
</feature>
<comment type="caution">
    <text evidence="11">The sequence shown here is derived from an EMBL/GenBank/DDBJ whole genome shotgun (WGS) entry which is preliminary data.</text>
</comment>
<evidence type="ECO:0000256" key="4">
    <source>
        <dbReference type="ARBA" id="ARBA00022723"/>
    </source>
</evidence>
<dbReference type="OrthoDB" id="10259622at2759"/>
<sequence length="1494" mass="163716">MNNDAHNQVSVHPPPYSEAQPRRREEWEDWEDDEPITPIDAGEQVSPAPPHVSTRNSKPSTRRASRASAARIVRVKSRQRQKVQNAKAGIKLITDMSSFRRQNYMPTPVGRAGKFVDAAALKALEGEPTSASVGNWNWFKKNNDQSPATASPLSSAQPAQSACTPDNKLSPDDRPIVIGLALSSEEAGNSSRYDAAPTPIEAPARPYLPRNPSSSNLSPFPVQQKSVWSPDTPDTVSSFSTIRYASSIYSQFPSPGTTTAVNVPPVPAVPANFKKSAHQRLISLEPGGRTPDDSDGGTPCTLFEEDGTSSPHKQARGKTSALTPDSAASKSRGWWDHHVVTPFMENRLTFTTSPKVYADSPKTIRGDEWWNKQETKPPQGEYLTPSLAPSSFQTPIVKEPTPRRTPSPRFEHTQESESGPSTARASPVPETISISEKPQILVTEEEESAGEQLPAYSPPEKKSQPVPVRYRAVFPPGHPLQSQSPPSPGPVSPGLSSTMSSQRAEQLTDIPLTPAPRDNLRLSQMPLPTRPLGTSAPREYAHGEAEHATKQERQRRRNEKEEAVARRLGGFWRGRGCIPERGCFGRTGREGRQRRRVWMIILGVLLAVIILSITLGVILTRPKHSQKVPSIWVNLTDFPPMPTGDLTIVGPDNTAAKSGCTEPSTLWSCSLPKEQHDSVKPYKPDQPTIILQIQWDNSTRNDWKTPNEDPPSLKERRGMGGAAFAGDTIRARETSGFEPSPSPPKFQEMWFLGNTTDDIKSDKKGGEATPFYISLVDSVEESSRKELTKRQELDMNVSLAEVLPSPDLNENGASKPAVLLPQPVQQPVRLYDRGLPTEHYGFYTYFRRTIFLKSVTVLNDTKDGDIPLDEDGGCRETEADFIATWSETRFLVQIWTRTLAANTSKLIDPTGQGAIDGSPELIQPGTMPYPVTVTMDTHGGDPGKKFVWAWPIDDRQKIDEENPKLLANDIGAGGTWINKRSRGDKRFGGFDGGTGGYPSLMLFHVPPTLSDEWGCSVLGPKDHAFRSVLSLPSVKTPRFFTQMRSLLLQCRHKGTLLGFRPQRLRYLTTLAIETSCDDTGVAVLRHTPESTELLFNERISSDNRAFKGIHPIVAAKGHSEALAPLVRRAIDTLPPAEDDSQKFCDAGGVRRQVPDFVSVTRGPGMRSNLGIGLDMAKGLAVAWGVPLVGVHHMQAHALTPRLARALGMSMGEEDISKGGPEFPFLSLLVSGGHTQLVHSRGLTEHSIVATSGDIAIGNLLDQTARDILPPEVFEASEHVMYGRLLEAFAFPPENSSTSAYEAVFTPPASRSVEMSPPSTGYEWNIPTPFRQTRKLAFSFSSIYTHVHDLATSRPSMSLPERRALAQHTMMAAFTHLAGRLCIALDDKPELRAAKTLVVAGGVASNKFLMHVLRSMLAVRGFGDIQIVAPPIQLCTDNAAMIAWTGMEMYQAGYESELTVTGIGKWFMDPEVGDGILGVDGWVTRDIRGSTPENP</sequence>
<evidence type="ECO:0000256" key="7">
    <source>
        <dbReference type="HAMAP-Rule" id="MF_03179"/>
    </source>
</evidence>
<dbReference type="EC" id="2.3.1.234" evidence="1"/>
<feature type="region of interest" description="Disordered" evidence="8">
    <location>
        <begin position="699"/>
        <end position="719"/>
    </location>
</feature>
<proteinExistence type="inferred from homology"/>
<evidence type="ECO:0000256" key="8">
    <source>
        <dbReference type="SAM" id="MobiDB-lite"/>
    </source>
</evidence>
<evidence type="ECO:0000256" key="1">
    <source>
        <dbReference type="ARBA" id="ARBA00012156"/>
    </source>
</evidence>
<feature type="domain" description="Gcp-like" evidence="10">
    <location>
        <begin position="1097"/>
        <end position="1443"/>
    </location>
</feature>
<dbReference type="InterPro" id="IPR000905">
    <property type="entry name" value="Gcp-like_dom"/>
</dbReference>
<dbReference type="SUPFAM" id="SSF53067">
    <property type="entry name" value="Actin-like ATPase domain"/>
    <property type="match status" value="2"/>
</dbReference>
<keyword evidence="4 7" id="KW-0479">Metal-binding</keyword>
<keyword evidence="12" id="KW-1185">Reference proteome</keyword>
<evidence type="ECO:0000313" key="12">
    <source>
        <dbReference type="Proteomes" id="UP000530670"/>
    </source>
</evidence>
<evidence type="ECO:0000256" key="5">
    <source>
        <dbReference type="ARBA" id="ARBA00023315"/>
    </source>
</evidence>
<dbReference type="HAMAP" id="MF_01445">
    <property type="entry name" value="TsaD"/>
    <property type="match status" value="1"/>
</dbReference>
<keyword evidence="2 7" id="KW-0808">Transferase</keyword>
<evidence type="ECO:0000256" key="3">
    <source>
        <dbReference type="ARBA" id="ARBA00022694"/>
    </source>
</evidence>
<feature type="compositionally biased region" description="Low complexity" evidence="8">
    <location>
        <begin position="145"/>
        <end position="162"/>
    </location>
</feature>
<comment type="subcellular location">
    <subcellularLocation>
        <location evidence="7">Mitochondrion</location>
    </subcellularLocation>
</comment>
<dbReference type="InterPro" id="IPR022450">
    <property type="entry name" value="TsaD"/>
</dbReference>
<comment type="catalytic activity">
    <reaction evidence="6 7">
        <text>L-threonylcarbamoyladenylate + adenosine(37) in tRNA = N(6)-L-threonylcarbamoyladenosine(37) in tRNA + AMP + H(+)</text>
        <dbReference type="Rhea" id="RHEA:37059"/>
        <dbReference type="Rhea" id="RHEA-COMP:10162"/>
        <dbReference type="Rhea" id="RHEA-COMP:10163"/>
        <dbReference type="ChEBI" id="CHEBI:15378"/>
        <dbReference type="ChEBI" id="CHEBI:73682"/>
        <dbReference type="ChEBI" id="CHEBI:74411"/>
        <dbReference type="ChEBI" id="CHEBI:74418"/>
        <dbReference type="ChEBI" id="CHEBI:456215"/>
        <dbReference type="EC" id="2.3.1.234"/>
    </reaction>
</comment>
<keyword evidence="9" id="KW-0472">Membrane</keyword>
<feature type="region of interest" description="Disordered" evidence="8">
    <location>
        <begin position="368"/>
        <end position="562"/>
    </location>
</feature>
<dbReference type="InterPro" id="IPR043129">
    <property type="entry name" value="ATPase_NBD"/>
</dbReference>
<feature type="compositionally biased region" description="Polar residues" evidence="8">
    <location>
        <begin position="1"/>
        <end position="10"/>
    </location>
</feature>
<comment type="similarity">
    <text evidence="7">Belongs to the KAE1 / TsaD family.</text>
</comment>
<dbReference type="PROSITE" id="PS01016">
    <property type="entry name" value="GLYCOPROTEASE"/>
    <property type="match status" value="1"/>
</dbReference>
<dbReference type="GO" id="GO:0072670">
    <property type="term" value="P:mitochondrial tRNA threonylcarbamoyladenosine modification"/>
    <property type="evidence" value="ECO:0007669"/>
    <property type="project" value="TreeGrafter"/>
</dbReference>
<feature type="region of interest" description="Disordered" evidence="8">
    <location>
        <begin position="284"/>
        <end position="332"/>
    </location>
</feature>
<feature type="region of interest" description="Disordered" evidence="8">
    <location>
        <begin position="1"/>
        <end position="71"/>
    </location>
</feature>
<dbReference type="GO" id="GO:0005739">
    <property type="term" value="C:mitochondrion"/>
    <property type="evidence" value="ECO:0007669"/>
    <property type="project" value="UniProtKB-SubCell"/>
</dbReference>
<feature type="compositionally biased region" description="Polar residues" evidence="8">
    <location>
        <begin position="320"/>
        <end position="329"/>
    </location>
</feature>
<dbReference type="Pfam" id="PF00814">
    <property type="entry name" value="TsaD"/>
    <property type="match status" value="1"/>
</dbReference>
<keyword evidence="7" id="KW-0496">Mitochondrion</keyword>
<feature type="compositionally biased region" description="Basic and acidic residues" evidence="8">
    <location>
        <begin position="699"/>
        <end position="718"/>
    </location>
</feature>
<dbReference type="EMBL" id="JAAQRI010000536">
    <property type="protein sequence ID" value="KAF5612483.1"/>
    <property type="molecule type" value="Genomic_DNA"/>
</dbReference>
<dbReference type="GO" id="GO:0061711">
    <property type="term" value="F:tRNA N(6)-L-threonylcarbamoyladenine synthase activity"/>
    <property type="evidence" value="ECO:0007669"/>
    <property type="project" value="UniProtKB-EC"/>
</dbReference>
<dbReference type="Proteomes" id="UP000530670">
    <property type="component" value="Unassembled WGS sequence"/>
</dbReference>
<dbReference type="Gene3D" id="3.30.420.40">
    <property type="match status" value="2"/>
</dbReference>
<dbReference type="GO" id="GO:0046872">
    <property type="term" value="F:metal ion binding"/>
    <property type="evidence" value="ECO:0007669"/>
    <property type="project" value="UniProtKB-KW"/>
</dbReference>
<keyword evidence="3 7" id="KW-0819">tRNA processing</keyword>
<dbReference type="InterPro" id="IPR017860">
    <property type="entry name" value="Peptidase_M22_CS"/>
</dbReference>
<accession>A0A8H5V7Y3</accession>
<reference evidence="11 12" key="1">
    <citation type="submission" date="2020-05" db="EMBL/GenBank/DDBJ databases">
        <title>Identification and distribution of gene clusters putatively required for synthesis of sphingolipid metabolism inhibitors in phylogenetically diverse species of the filamentous fungus Fusarium.</title>
        <authorList>
            <person name="Kim H.-S."/>
            <person name="Busman M."/>
            <person name="Brown D.W."/>
            <person name="Divon H."/>
            <person name="Uhlig S."/>
            <person name="Proctor R.H."/>
        </authorList>
    </citation>
    <scope>NUCLEOTIDE SEQUENCE [LARGE SCALE GENOMIC DNA]</scope>
    <source>
        <strain evidence="11 12">NRRL 66243</strain>
    </source>
</reference>
<feature type="region of interest" description="Disordered" evidence="8">
    <location>
        <begin position="143"/>
        <end position="174"/>
    </location>
</feature>
<gene>
    <name evidence="11" type="ORF">FTJAE_14076</name>
</gene>
<evidence type="ECO:0000259" key="10">
    <source>
        <dbReference type="Pfam" id="PF00814"/>
    </source>
</evidence>
<dbReference type="PRINTS" id="PR00789">
    <property type="entry name" value="OSIALOPTASE"/>
</dbReference>
<keyword evidence="9" id="KW-1133">Transmembrane helix</keyword>
<feature type="region of interest" description="Disordered" evidence="8">
    <location>
        <begin position="187"/>
        <end position="234"/>
    </location>
</feature>
<dbReference type="GeneID" id="59299548"/>
<evidence type="ECO:0000256" key="6">
    <source>
        <dbReference type="ARBA" id="ARBA00048117"/>
    </source>
</evidence>
<feature type="compositionally biased region" description="Low complexity" evidence="8">
    <location>
        <begin position="205"/>
        <end position="219"/>
    </location>
</feature>
<comment type="subunit">
    <text evidence="7">Homodimer.</text>
</comment>
<evidence type="ECO:0000313" key="11">
    <source>
        <dbReference type="EMBL" id="KAF5612483.1"/>
    </source>
</evidence>
<comment type="function">
    <text evidence="7">Required for the formation of a threonylcarbamoyl group on adenosine at position 37 (t(6)A37) in mitochondrial tRNAs that read codons beginning with adenine. Probably involved in the transfer of the threonylcarbamoyl moiety of threonylcarbamoyl-AMP (TC-AMP) to the N6 group of A37. Involved in mitochondrial genome maintenance.</text>
</comment>